<dbReference type="PANTHER" id="PTHR34820:SF4">
    <property type="entry name" value="INNER MEMBRANE PROTEIN YEBZ"/>
    <property type="match status" value="1"/>
</dbReference>
<evidence type="ECO:0000256" key="1">
    <source>
        <dbReference type="ARBA" id="ARBA00004651"/>
    </source>
</evidence>
<dbReference type="Proteomes" id="UP001597180">
    <property type="component" value="Unassembled WGS sequence"/>
</dbReference>
<proteinExistence type="predicted"/>
<keyword evidence="6 9" id="KW-1133">Transmembrane helix</keyword>
<comment type="subcellular location">
    <subcellularLocation>
        <location evidence="1">Cell membrane</location>
        <topology evidence="1">Multi-pass membrane protein</topology>
    </subcellularLocation>
</comment>
<dbReference type="InterPro" id="IPR032694">
    <property type="entry name" value="CopC/D"/>
</dbReference>
<feature type="transmembrane region" description="Helical" evidence="9">
    <location>
        <begin position="278"/>
        <end position="296"/>
    </location>
</feature>
<dbReference type="InterPro" id="IPR007348">
    <property type="entry name" value="CopC_dom"/>
</dbReference>
<sequence length="558" mass="62570">MITIKTAGTRRRRIISRQVGWLVPLICCLCFFFYLVVLPNPVSAHASLVESVPPANAELNEPPGSITLTFNERLEDGIYYVRVYDSSKKQVTANKAQLNANRTSVELQLPKLGQGSYLVTYHVISADGHPVEGTYLFAVGQSLGNQPAEALPSMEHMHSHGLSTQLGFMEILQYISRILYYALMLLFTGWVVWQRFYGSRSDSVSSLLQQWSMQLQRGYLLAFLFFMFTHVFALIGDGGPEAFAVIFTKTIIGYIWIASLVVSLLGLVLLYRRLWLDLTWVALVWLTKGLNGHAAAFQPLKQTLLLDIIHLAAAALWVGGLLMLIVLWRHSKEEGLRFFPRFSSTALASIVLLVLSGILSVLIFLPNVEYIVETQWGKLLLAKCALVLLVICTAAWLRWAYRKRGEGRIAALLKADAVLALLIVLIVGVFTYLTPLPANEPLNWHVMGDKIHMTTQITPNVPGVNDFTVKVWLPESLGKPKQMILKLHDASAKDIAPIEVPVQYTEDASVEDSFGGLKKHTYKAKGAYLPYPGYWDIEVRVMDSNDDETVYNKQIRLF</sequence>
<dbReference type="Pfam" id="PF04234">
    <property type="entry name" value="CopC"/>
    <property type="match status" value="1"/>
</dbReference>
<dbReference type="EMBL" id="JBHTLU010000013">
    <property type="protein sequence ID" value="MFD1220336.1"/>
    <property type="molecule type" value="Genomic_DNA"/>
</dbReference>
<keyword evidence="8 9" id="KW-0472">Membrane</keyword>
<keyword evidence="3 9" id="KW-0812">Transmembrane</keyword>
<evidence type="ECO:0000259" key="11">
    <source>
        <dbReference type="Pfam" id="PF05425"/>
    </source>
</evidence>
<evidence type="ECO:0000313" key="12">
    <source>
        <dbReference type="EMBL" id="MFD1220336.1"/>
    </source>
</evidence>
<evidence type="ECO:0000256" key="6">
    <source>
        <dbReference type="ARBA" id="ARBA00022989"/>
    </source>
</evidence>
<feature type="transmembrane region" description="Helical" evidence="9">
    <location>
        <begin position="347"/>
        <end position="368"/>
    </location>
</feature>
<gene>
    <name evidence="12" type="ORF">ACFQ4B_09410</name>
</gene>
<evidence type="ECO:0000256" key="9">
    <source>
        <dbReference type="SAM" id="Phobius"/>
    </source>
</evidence>
<name>A0ABW3UKG9_9BACL</name>
<evidence type="ECO:0000313" key="13">
    <source>
        <dbReference type="Proteomes" id="UP001597180"/>
    </source>
</evidence>
<accession>A0ABW3UKG9</accession>
<dbReference type="Pfam" id="PF05425">
    <property type="entry name" value="CopD"/>
    <property type="match status" value="1"/>
</dbReference>
<reference evidence="13" key="1">
    <citation type="journal article" date="2019" name="Int. J. Syst. Evol. Microbiol.">
        <title>The Global Catalogue of Microorganisms (GCM) 10K type strain sequencing project: providing services to taxonomists for standard genome sequencing and annotation.</title>
        <authorList>
            <consortium name="The Broad Institute Genomics Platform"/>
            <consortium name="The Broad Institute Genome Sequencing Center for Infectious Disease"/>
            <person name="Wu L."/>
            <person name="Ma J."/>
        </authorList>
    </citation>
    <scope>NUCLEOTIDE SEQUENCE [LARGE SCALE GENOMIC DNA]</scope>
    <source>
        <strain evidence="13">CCUG 53270</strain>
    </source>
</reference>
<evidence type="ECO:0000256" key="8">
    <source>
        <dbReference type="ARBA" id="ARBA00023136"/>
    </source>
</evidence>
<evidence type="ECO:0000256" key="3">
    <source>
        <dbReference type="ARBA" id="ARBA00022692"/>
    </source>
</evidence>
<feature type="transmembrane region" description="Helical" evidence="9">
    <location>
        <begin position="242"/>
        <end position="271"/>
    </location>
</feature>
<feature type="domain" description="Copper resistance protein D" evidence="11">
    <location>
        <begin position="337"/>
        <end position="429"/>
    </location>
</feature>
<feature type="transmembrane region" description="Helical" evidence="9">
    <location>
        <begin position="21"/>
        <end position="38"/>
    </location>
</feature>
<dbReference type="InterPro" id="IPR014756">
    <property type="entry name" value="Ig_E-set"/>
</dbReference>
<keyword evidence="2" id="KW-1003">Cell membrane</keyword>
<keyword evidence="5" id="KW-0732">Signal</keyword>
<comment type="caution">
    <text evidence="12">The sequence shown here is derived from an EMBL/GenBank/DDBJ whole genome shotgun (WGS) entry which is preliminary data.</text>
</comment>
<protein>
    <submittedName>
        <fullName evidence="12">Copper resistance CopC/CopD family protein</fullName>
    </submittedName>
</protein>
<keyword evidence="13" id="KW-1185">Reference proteome</keyword>
<feature type="transmembrane region" description="Helical" evidence="9">
    <location>
        <begin position="380"/>
        <end position="399"/>
    </location>
</feature>
<dbReference type="SUPFAM" id="SSF81296">
    <property type="entry name" value="E set domains"/>
    <property type="match status" value="1"/>
</dbReference>
<dbReference type="InterPro" id="IPR014755">
    <property type="entry name" value="Cu-Rt/internalin_Ig-like"/>
</dbReference>
<feature type="transmembrane region" description="Helical" evidence="9">
    <location>
        <begin position="218"/>
        <end position="236"/>
    </location>
</feature>
<evidence type="ECO:0000256" key="4">
    <source>
        <dbReference type="ARBA" id="ARBA00022723"/>
    </source>
</evidence>
<evidence type="ECO:0000256" key="7">
    <source>
        <dbReference type="ARBA" id="ARBA00023008"/>
    </source>
</evidence>
<evidence type="ECO:0000256" key="5">
    <source>
        <dbReference type="ARBA" id="ARBA00022729"/>
    </source>
</evidence>
<feature type="transmembrane region" description="Helical" evidence="9">
    <location>
        <begin position="178"/>
        <end position="197"/>
    </location>
</feature>
<feature type="transmembrane region" description="Helical" evidence="9">
    <location>
        <begin position="411"/>
        <end position="433"/>
    </location>
</feature>
<evidence type="ECO:0000259" key="10">
    <source>
        <dbReference type="Pfam" id="PF04234"/>
    </source>
</evidence>
<evidence type="ECO:0000256" key="2">
    <source>
        <dbReference type="ARBA" id="ARBA00022475"/>
    </source>
</evidence>
<dbReference type="PANTHER" id="PTHR34820">
    <property type="entry name" value="INNER MEMBRANE PROTEIN YEBZ"/>
    <property type="match status" value="1"/>
</dbReference>
<feature type="transmembrane region" description="Helical" evidence="9">
    <location>
        <begin position="308"/>
        <end position="327"/>
    </location>
</feature>
<dbReference type="InterPro" id="IPR008457">
    <property type="entry name" value="Cu-R_CopD_dom"/>
</dbReference>
<organism evidence="12 13">
    <name type="scientific">Paenibacillus vulneris</name>
    <dbReference type="NCBI Taxonomy" id="1133364"/>
    <lineage>
        <taxon>Bacteria</taxon>
        <taxon>Bacillati</taxon>
        <taxon>Bacillota</taxon>
        <taxon>Bacilli</taxon>
        <taxon>Bacillales</taxon>
        <taxon>Paenibacillaceae</taxon>
        <taxon>Paenibacillus</taxon>
    </lineage>
</organism>
<keyword evidence="4" id="KW-0479">Metal-binding</keyword>
<dbReference type="RefSeq" id="WP_345587024.1">
    <property type="nucleotide sequence ID" value="NZ_BAABJG010000006.1"/>
</dbReference>
<keyword evidence="7" id="KW-0186">Copper</keyword>
<dbReference type="Gene3D" id="2.60.40.1220">
    <property type="match status" value="1"/>
</dbReference>
<feature type="domain" description="CopC" evidence="10">
    <location>
        <begin position="45"/>
        <end position="139"/>
    </location>
</feature>